<dbReference type="SUPFAM" id="SSF52540">
    <property type="entry name" value="P-loop containing nucleoside triphosphate hydrolases"/>
    <property type="match status" value="1"/>
</dbReference>
<dbReference type="RefSeq" id="WP_165118175.1">
    <property type="nucleotide sequence ID" value="NZ_JAAKZG010000005.1"/>
</dbReference>
<evidence type="ECO:0000313" key="3">
    <source>
        <dbReference type="Proteomes" id="UP000481252"/>
    </source>
</evidence>
<comment type="caution">
    <text evidence="2">The sequence shown here is derived from an EMBL/GenBank/DDBJ whole genome shotgun (WGS) entry which is preliminary data.</text>
</comment>
<dbReference type="PANTHER" id="PTHR32182">
    <property type="entry name" value="DNA REPLICATION AND REPAIR PROTEIN RECF"/>
    <property type="match status" value="1"/>
</dbReference>
<accession>A0A7C9R7J8</accession>
<dbReference type="InterPro" id="IPR003959">
    <property type="entry name" value="ATPase_AAA_core"/>
</dbReference>
<dbReference type="PIRSF" id="PIRSF029347">
    <property type="entry name" value="RecF"/>
    <property type="match status" value="1"/>
</dbReference>
<dbReference type="Pfam" id="PF13304">
    <property type="entry name" value="AAA_21"/>
    <property type="match status" value="1"/>
</dbReference>
<name>A0A7C9R7J8_9HYPH</name>
<dbReference type="EMBL" id="JAAKZG010000005">
    <property type="protein sequence ID" value="NGN42101.1"/>
    <property type="molecule type" value="Genomic_DNA"/>
</dbReference>
<dbReference type="Proteomes" id="UP000481252">
    <property type="component" value="Unassembled WGS sequence"/>
</dbReference>
<organism evidence="2 3">
    <name type="scientific">Mesorhizobium zhangyense</name>
    <dbReference type="NCBI Taxonomy" id="1776730"/>
    <lineage>
        <taxon>Bacteria</taxon>
        <taxon>Pseudomonadati</taxon>
        <taxon>Pseudomonadota</taxon>
        <taxon>Alphaproteobacteria</taxon>
        <taxon>Hyphomicrobiales</taxon>
        <taxon>Phyllobacteriaceae</taxon>
        <taxon>Mesorhizobium</taxon>
    </lineage>
</organism>
<dbReference type="PANTHER" id="PTHR32182:SF25">
    <property type="entry name" value="SLR1056 PROTEIN"/>
    <property type="match status" value="1"/>
</dbReference>
<gene>
    <name evidence="2" type="ORF">G6N74_13605</name>
</gene>
<dbReference type="GO" id="GO:0006302">
    <property type="term" value="P:double-strand break repair"/>
    <property type="evidence" value="ECO:0007669"/>
    <property type="project" value="TreeGrafter"/>
</dbReference>
<dbReference type="InterPro" id="IPR027417">
    <property type="entry name" value="P-loop_NTPase"/>
</dbReference>
<dbReference type="Gene3D" id="3.40.50.300">
    <property type="entry name" value="P-loop containing nucleotide triphosphate hydrolases"/>
    <property type="match status" value="2"/>
</dbReference>
<evidence type="ECO:0000259" key="1">
    <source>
        <dbReference type="Pfam" id="PF13304"/>
    </source>
</evidence>
<proteinExistence type="predicted"/>
<dbReference type="GO" id="GO:0000731">
    <property type="term" value="P:DNA synthesis involved in DNA repair"/>
    <property type="evidence" value="ECO:0007669"/>
    <property type="project" value="TreeGrafter"/>
</dbReference>
<evidence type="ECO:0000313" key="2">
    <source>
        <dbReference type="EMBL" id="NGN42101.1"/>
    </source>
</evidence>
<dbReference type="CDD" id="cd00267">
    <property type="entry name" value="ABC_ATPase"/>
    <property type="match status" value="1"/>
</dbReference>
<sequence>MRLTSLSAAGYRSLMSIRLDVGQVGLFVGENGVGKSNLYRALQLIKASAEGTLATEIAREGGMQSALWSGRRRAGQPVRVILRADFEDDDTAVKSSYQVEIGLPPPASAGFGFEPHIKEETLSVEPGRRPVEMMTRKGPAVFARDGDGRRLEHPVKMLNSETALSSLGNSGRYPEIGDLRAAVLGWRFYHGFRTDRDSPVRKPALAVTSPLLDEDGANLAAVFATLKHIRQDTVDLDRCIAEALGGAELDIPVPKETASFGLVTPEFPKRVFRPEELSDGQLRFVALAGALLSYRLPRLIALNEPETSLHPQMLPALADMIARAAERTQVWVVTHSRALAEMIGERTGARALTVVRLNGATMIEGMRPTGLMPAGDFD</sequence>
<dbReference type="GO" id="GO:0005524">
    <property type="term" value="F:ATP binding"/>
    <property type="evidence" value="ECO:0007669"/>
    <property type="project" value="InterPro"/>
</dbReference>
<reference evidence="2 3" key="1">
    <citation type="submission" date="2020-02" db="EMBL/GenBank/DDBJ databases">
        <title>Genome sequence of the type strain CGMCC 1.15528 of Mesorhizobium zhangyense.</title>
        <authorList>
            <person name="Gao J."/>
            <person name="Sun J."/>
        </authorList>
    </citation>
    <scope>NUCLEOTIDE SEQUENCE [LARGE SCALE GENOMIC DNA]</scope>
    <source>
        <strain evidence="2 3">CGMCC 1.15528</strain>
    </source>
</reference>
<dbReference type="InterPro" id="IPR014555">
    <property type="entry name" value="RecF-like"/>
</dbReference>
<protein>
    <submittedName>
        <fullName evidence="2">AAA family ATPase</fullName>
    </submittedName>
</protein>
<keyword evidence="3" id="KW-1185">Reference proteome</keyword>
<dbReference type="GO" id="GO:0016887">
    <property type="term" value="F:ATP hydrolysis activity"/>
    <property type="evidence" value="ECO:0007669"/>
    <property type="project" value="InterPro"/>
</dbReference>
<feature type="domain" description="ATPase AAA-type core" evidence="1">
    <location>
        <begin position="182"/>
        <end position="339"/>
    </location>
</feature>
<dbReference type="AlphaFoldDB" id="A0A7C9R7J8"/>